<dbReference type="Proteomes" id="UP000199013">
    <property type="component" value="Unassembled WGS sequence"/>
</dbReference>
<evidence type="ECO:0000313" key="2">
    <source>
        <dbReference type="EMBL" id="SBW19245.1"/>
    </source>
</evidence>
<evidence type="ECO:0000256" key="1">
    <source>
        <dbReference type="SAM" id="MobiDB-lite"/>
    </source>
</evidence>
<protein>
    <submittedName>
        <fullName evidence="2">Uncharacterized protein</fullName>
    </submittedName>
</protein>
<organism evidence="2 3">
    <name type="scientific">Candidatus Protofrankia californiensis</name>
    <dbReference type="NCBI Taxonomy" id="1839754"/>
    <lineage>
        <taxon>Bacteria</taxon>
        <taxon>Bacillati</taxon>
        <taxon>Actinomycetota</taxon>
        <taxon>Actinomycetes</taxon>
        <taxon>Frankiales</taxon>
        <taxon>Frankiaceae</taxon>
        <taxon>Protofrankia</taxon>
    </lineage>
</organism>
<dbReference type="EMBL" id="FLUV01000459">
    <property type="protein sequence ID" value="SBW19245.1"/>
    <property type="molecule type" value="Genomic_DNA"/>
</dbReference>
<feature type="region of interest" description="Disordered" evidence="1">
    <location>
        <begin position="1"/>
        <end position="28"/>
    </location>
</feature>
<gene>
    <name evidence="2" type="ORF">FDG2_1104</name>
</gene>
<evidence type="ECO:0000313" key="3">
    <source>
        <dbReference type="Proteomes" id="UP000199013"/>
    </source>
</evidence>
<reference evidence="3" key="1">
    <citation type="submission" date="2016-02" db="EMBL/GenBank/DDBJ databases">
        <authorList>
            <person name="Wibberg D."/>
        </authorList>
    </citation>
    <scope>NUCLEOTIDE SEQUENCE [LARGE SCALE GENOMIC DNA]</scope>
</reference>
<name>A0A1C3NV19_9ACTN</name>
<accession>A0A1C3NV19</accession>
<proteinExistence type="predicted"/>
<sequence length="78" mass="8787">MIFSGSGHRYDSQPTTAPGRRPPLPPTPCDKYRALTRRSPDTRNCFSAMFPAAGTARYRRELRCPNGNHRDNETGGRH</sequence>
<dbReference type="AlphaFoldDB" id="A0A1C3NV19"/>
<keyword evidence="3" id="KW-1185">Reference proteome</keyword>